<reference evidence="8" key="1">
    <citation type="submission" date="2018-01" db="EMBL/GenBank/DDBJ databases">
        <authorList>
            <person name="Mao J.F."/>
        </authorList>
    </citation>
    <scope>NUCLEOTIDE SEQUENCE</scope>
    <source>
        <strain evidence="8">Huo1</strain>
        <tissue evidence="8">Leaf</tissue>
    </source>
</reference>
<keyword evidence="4" id="KW-0804">Transcription</keyword>
<evidence type="ECO:0000256" key="1">
    <source>
        <dbReference type="ARBA" id="ARBA00004123"/>
    </source>
</evidence>
<dbReference type="InterPro" id="IPR004827">
    <property type="entry name" value="bZIP"/>
</dbReference>
<reference evidence="8" key="2">
    <citation type="submission" date="2020-08" db="EMBL/GenBank/DDBJ databases">
        <title>Plant Genome Project.</title>
        <authorList>
            <person name="Zhang R.-G."/>
        </authorList>
    </citation>
    <scope>NUCLEOTIDE SEQUENCE</scope>
    <source>
        <strain evidence="8">Huo1</strain>
        <tissue evidence="8">Leaf</tissue>
    </source>
</reference>
<dbReference type="FunFam" id="1.20.5.170:FF:000020">
    <property type="entry name" value="BZIP transcription factor"/>
    <property type="match status" value="1"/>
</dbReference>
<keyword evidence="5" id="KW-0539">Nucleus</keyword>
<dbReference type="GO" id="GO:0003677">
    <property type="term" value="F:DNA binding"/>
    <property type="evidence" value="ECO:0007669"/>
    <property type="project" value="UniProtKB-KW"/>
</dbReference>
<comment type="subcellular location">
    <subcellularLocation>
        <location evidence="1">Nucleus</location>
    </subcellularLocation>
</comment>
<organism evidence="8">
    <name type="scientific">Salvia splendens</name>
    <name type="common">Scarlet sage</name>
    <dbReference type="NCBI Taxonomy" id="180675"/>
    <lineage>
        <taxon>Eukaryota</taxon>
        <taxon>Viridiplantae</taxon>
        <taxon>Streptophyta</taxon>
        <taxon>Embryophyta</taxon>
        <taxon>Tracheophyta</taxon>
        <taxon>Spermatophyta</taxon>
        <taxon>Magnoliopsida</taxon>
        <taxon>eudicotyledons</taxon>
        <taxon>Gunneridae</taxon>
        <taxon>Pentapetalae</taxon>
        <taxon>asterids</taxon>
        <taxon>lamiids</taxon>
        <taxon>Lamiales</taxon>
        <taxon>Lamiaceae</taxon>
        <taxon>Nepetoideae</taxon>
        <taxon>Mentheae</taxon>
        <taxon>Salviinae</taxon>
        <taxon>Salvia</taxon>
        <taxon>Salvia subgen. Calosphace</taxon>
        <taxon>core Calosphace</taxon>
    </lineage>
</organism>
<keyword evidence="3" id="KW-0238">DNA-binding</keyword>
<dbReference type="InterPro" id="IPR046347">
    <property type="entry name" value="bZIP_sf"/>
</dbReference>
<evidence type="ECO:0000256" key="2">
    <source>
        <dbReference type="ARBA" id="ARBA00023015"/>
    </source>
</evidence>
<feature type="coiled-coil region" evidence="6">
    <location>
        <begin position="143"/>
        <end position="184"/>
    </location>
</feature>
<name>A0A8X8WC77_SALSN</name>
<dbReference type="PANTHER" id="PTHR47693:SF2">
    <property type="entry name" value="BZIP TRANSCRIPTION FACTOR RISBZ5"/>
    <property type="match status" value="1"/>
</dbReference>
<evidence type="ECO:0000256" key="4">
    <source>
        <dbReference type="ARBA" id="ARBA00023163"/>
    </source>
</evidence>
<dbReference type="GO" id="GO:0046983">
    <property type="term" value="F:protein dimerization activity"/>
    <property type="evidence" value="ECO:0007669"/>
    <property type="project" value="UniProtKB-ARBA"/>
</dbReference>
<protein>
    <recommendedName>
        <fullName evidence="7">BZIP domain-containing protein</fullName>
    </recommendedName>
</protein>
<evidence type="ECO:0000256" key="3">
    <source>
        <dbReference type="ARBA" id="ARBA00023125"/>
    </source>
</evidence>
<evidence type="ECO:0000256" key="6">
    <source>
        <dbReference type="SAM" id="Coils"/>
    </source>
</evidence>
<dbReference type="AlphaFoldDB" id="A0A8X8WC77"/>
<dbReference type="GO" id="GO:0003700">
    <property type="term" value="F:DNA-binding transcription factor activity"/>
    <property type="evidence" value="ECO:0007669"/>
    <property type="project" value="InterPro"/>
</dbReference>
<evidence type="ECO:0000313" key="8">
    <source>
        <dbReference type="EMBL" id="KAG6391366.1"/>
    </source>
</evidence>
<comment type="caution">
    <text evidence="8">The sequence shown here is derived from an EMBL/GenBank/DDBJ whole genome shotgun (WGS) entry which is preliminary data.</text>
</comment>
<keyword evidence="6" id="KW-0175">Coiled coil</keyword>
<dbReference type="SUPFAM" id="SSF57959">
    <property type="entry name" value="Leucine zipper domain"/>
    <property type="match status" value="1"/>
</dbReference>
<feature type="domain" description="BZIP" evidence="7">
    <location>
        <begin position="132"/>
        <end position="186"/>
    </location>
</feature>
<keyword evidence="2" id="KW-0805">Transcription regulation</keyword>
<evidence type="ECO:0000256" key="5">
    <source>
        <dbReference type="ARBA" id="ARBA00023242"/>
    </source>
</evidence>
<dbReference type="GO" id="GO:0005634">
    <property type="term" value="C:nucleus"/>
    <property type="evidence" value="ECO:0007669"/>
    <property type="project" value="UniProtKB-SubCell"/>
</dbReference>
<gene>
    <name evidence="8" type="ORF">SASPL_149120</name>
</gene>
<dbReference type="PANTHER" id="PTHR47693">
    <property type="entry name" value="BZIP TRANSCRIPTION FACTOR RISBZ3-RELATED"/>
    <property type="match status" value="1"/>
</dbReference>
<dbReference type="SMART" id="SM00338">
    <property type="entry name" value="BRLZ"/>
    <property type="match status" value="1"/>
</dbReference>
<dbReference type="PROSITE" id="PS50217">
    <property type="entry name" value="BZIP"/>
    <property type="match status" value="1"/>
</dbReference>
<dbReference type="PROSITE" id="PS00036">
    <property type="entry name" value="BZIP_BASIC"/>
    <property type="match status" value="1"/>
</dbReference>
<evidence type="ECO:0000259" key="7">
    <source>
        <dbReference type="PROSITE" id="PS50217"/>
    </source>
</evidence>
<dbReference type="Gene3D" id="1.20.5.170">
    <property type="match status" value="1"/>
</dbReference>
<accession>A0A8X8WC77</accession>
<dbReference type="OrthoDB" id="664875at2759"/>
<dbReference type="InterPro" id="IPR044168">
    <property type="entry name" value="RISBZ3/4/5"/>
</dbReference>
<dbReference type="Proteomes" id="UP000298416">
    <property type="component" value="Unassembled WGS sequence"/>
</dbReference>
<sequence>MDSKKAVLKSNSIFGARKMKKSESVLALEELFASHEEINHQNKPHIFGSSDQHSFLPSPTHNAHFPFKNSEIPHEYSSITSSFTDNYQFSASPNLNPNPTTAVDSPLSICVDSQRSDEEEYIEQYTNKPSDDTKRIKRMVSNRESARRSRRRKQAHLSDLEEQVEQLSGENASLFQQMGEASNQFKDAATNNRLLKSDVGALRAKVKLAEDLLARGSLTSSLSHLLHNYLNTPEDDYI</sequence>
<proteinExistence type="predicted"/>
<dbReference type="EMBL" id="PNBA02000019">
    <property type="protein sequence ID" value="KAG6391366.1"/>
    <property type="molecule type" value="Genomic_DNA"/>
</dbReference>
<evidence type="ECO:0000313" key="9">
    <source>
        <dbReference type="Proteomes" id="UP000298416"/>
    </source>
</evidence>
<keyword evidence="9" id="KW-1185">Reference proteome</keyword>
<dbReference type="Pfam" id="PF00170">
    <property type="entry name" value="bZIP_1"/>
    <property type="match status" value="1"/>
</dbReference>